<dbReference type="PANTHER" id="PTHR19316:SF35">
    <property type="entry name" value="NUCLEOTIDE EXCHANGE FACTOR SIL1"/>
    <property type="match status" value="1"/>
</dbReference>
<dbReference type="SUPFAM" id="SSF48371">
    <property type="entry name" value="ARM repeat"/>
    <property type="match status" value="1"/>
</dbReference>
<evidence type="ECO:0000256" key="6">
    <source>
        <dbReference type="ARBA" id="ARBA00022824"/>
    </source>
</evidence>
<evidence type="ECO:0000256" key="2">
    <source>
        <dbReference type="ARBA" id="ARBA00010588"/>
    </source>
</evidence>
<evidence type="ECO:0000256" key="1">
    <source>
        <dbReference type="ARBA" id="ARBA00004319"/>
    </source>
</evidence>
<accession>A0ABQ9J061</accession>
<evidence type="ECO:0000256" key="7">
    <source>
        <dbReference type="ARBA" id="ARBA00022927"/>
    </source>
</evidence>
<evidence type="ECO:0000256" key="5">
    <source>
        <dbReference type="ARBA" id="ARBA00022729"/>
    </source>
</evidence>
<evidence type="ECO:0000256" key="9">
    <source>
        <dbReference type="ARBA" id="ARBA00023180"/>
    </source>
</evidence>
<comment type="subcellular location">
    <subcellularLocation>
        <location evidence="1">Endoplasmic reticulum lumen</location>
    </subcellularLocation>
</comment>
<dbReference type="EMBL" id="JAPWTJ010001748">
    <property type="protein sequence ID" value="KAJ8969692.1"/>
    <property type="molecule type" value="Genomic_DNA"/>
</dbReference>
<keyword evidence="6" id="KW-0256">Endoplasmic reticulum</keyword>
<evidence type="ECO:0000256" key="8">
    <source>
        <dbReference type="ARBA" id="ARBA00023010"/>
    </source>
</evidence>
<evidence type="ECO:0000313" key="11">
    <source>
        <dbReference type="EMBL" id="KAJ8969692.1"/>
    </source>
</evidence>
<dbReference type="Proteomes" id="UP001162164">
    <property type="component" value="Unassembled WGS sequence"/>
</dbReference>
<keyword evidence="8" id="KW-0811">Translocation</keyword>
<evidence type="ECO:0000256" key="10">
    <source>
        <dbReference type="SAM" id="SignalP"/>
    </source>
</evidence>
<comment type="caution">
    <text evidence="11">The sequence shown here is derived from an EMBL/GenBank/DDBJ whole genome shotgun (WGS) entry which is preliminary data.</text>
</comment>
<dbReference type="InterPro" id="IPR050693">
    <property type="entry name" value="Hsp70_NEF-Inhibitors"/>
</dbReference>
<name>A0ABQ9J061_9CUCU</name>
<keyword evidence="4" id="KW-0813">Transport</keyword>
<feature type="signal peptide" evidence="10">
    <location>
        <begin position="1"/>
        <end position="20"/>
    </location>
</feature>
<proteinExistence type="inferred from homology"/>
<sequence length="411" mass="47927">MSQYVIWLLIFMTFISDIICSESKDDDTFIPTHEWQVVRRFQKGLHVRMNLEAGVTEAKLLNKESEELKNKAVMKIPQKDIISDEPLLDTKGLKETLKRIKGDDILKPDEIRKTNKLRSYEELKKEINSLNLIPKIGAEVLRDLLTQHKEEIKKERHDFDNGVEFVRQNGFQEVIYKNLNMSDNQIKQETLKLFGSLVQNNGKVQIHALETSGVPVLLRILNLEQSVEVKSRAIHAMSCLLRRFPLAQLRFVENGGLSVVMKILENDPMRVQIKLVTLMNDLLMEHKQALQDKHNENHDLLVSQYQLVNLEKLLLEQQWCEYLNKLLYLIAATDPEDHDSIEKCMLAMHTVADKCLSYYSKDILVSLQEKYRLLALSDLDRSDEFSNSDFFTNLYNLCRNILPQKYIRNEL</sequence>
<comment type="similarity">
    <text evidence="2">Belongs to the SIL1 family.</text>
</comment>
<gene>
    <name evidence="11" type="ORF">NQ317_014238</name>
</gene>
<dbReference type="Gene3D" id="1.25.10.10">
    <property type="entry name" value="Leucine-rich Repeat Variant"/>
    <property type="match status" value="1"/>
</dbReference>
<dbReference type="InterPro" id="IPR016024">
    <property type="entry name" value="ARM-type_fold"/>
</dbReference>
<protein>
    <recommendedName>
        <fullName evidence="3">Nucleotide exchange factor SIL1</fullName>
    </recommendedName>
</protein>
<evidence type="ECO:0000256" key="4">
    <source>
        <dbReference type="ARBA" id="ARBA00022448"/>
    </source>
</evidence>
<evidence type="ECO:0000256" key="3">
    <source>
        <dbReference type="ARBA" id="ARBA00015352"/>
    </source>
</evidence>
<dbReference type="PANTHER" id="PTHR19316">
    <property type="entry name" value="PROTEIN FOLDING REGULATOR"/>
    <property type="match status" value="1"/>
</dbReference>
<organism evidence="11 12">
    <name type="scientific">Molorchus minor</name>
    <dbReference type="NCBI Taxonomy" id="1323400"/>
    <lineage>
        <taxon>Eukaryota</taxon>
        <taxon>Metazoa</taxon>
        <taxon>Ecdysozoa</taxon>
        <taxon>Arthropoda</taxon>
        <taxon>Hexapoda</taxon>
        <taxon>Insecta</taxon>
        <taxon>Pterygota</taxon>
        <taxon>Neoptera</taxon>
        <taxon>Endopterygota</taxon>
        <taxon>Coleoptera</taxon>
        <taxon>Polyphaga</taxon>
        <taxon>Cucujiformia</taxon>
        <taxon>Chrysomeloidea</taxon>
        <taxon>Cerambycidae</taxon>
        <taxon>Lamiinae</taxon>
        <taxon>Monochamini</taxon>
        <taxon>Molorchus</taxon>
    </lineage>
</organism>
<keyword evidence="9" id="KW-0325">Glycoprotein</keyword>
<keyword evidence="12" id="KW-1185">Reference proteome</keyword>
<dbReference type="InterPro" id="IPR011989">
    <property type="entry name" value="ARM-like"/>
</dbReference>
<evidence type="ECO:0000313" key="12">
    <source>
        <dbReference type="Proteomes" id="UP001162164"/>
    </source>
</evidence>
<keyword evidence="5 10" id="KW-0732">Signal</keyword>
<reference evidence="11" key="1">
    <citation type="journal article" date="2023" name="Insect Mol. Biol.">
        <title>Genome sequencing provides insights into the evolution of gene families encoding plant cell wall-degrading enzymes in longhorned beetles.</title>
        <authorList>
            <person name="Shin N.R."/>
            <person name="Okamura Y."/>
            <person name="Kirsch R."/>
            <person name="Pauchet Y."/>
        </authorList>
    </citation>
    <scope>NUCLEOTIDE SEQUENCE</scope>
    <source>
        <strain evidence="11">MMC_N1</strain>
    </source>
</reference>
<feature type="chain" id="PRO_5045396789" description="Nucleotide exchange factor SIL1" evidence="10">
    <location>
        <begin position="21"/>
        <end position="411"/>
    </location>
</feature>
<keyword evidence="7" id="KW-0653">Protein transport</keyword>